<dbReference type="RefSeq" id="WP_331810970.1">
    <property type="nucleotide sequence ID" value="NZ_JAZHOU010000006.1"/>
</dbReference>
<dbReference type="EMBL" id="JAZHOU010000006">
    <property type="protein sequence ID" value="MEF3080268.1"/>
    <property type="molecule type" value="Genomic_DNA"/>
</dbReference>
<evidence type="ECO:0000256" key="1">
    <source>
        <dbReference type="SAM" id="Phobius"/>
    </source>
</evidence>
<gene>
    <name evidence="2" type="ORF">V1468_14730</name>
</gene>
<name>A0ABU7W8S9_9FLAO</name>
<evidence type="ECO:0000313" key="2">
    <source>
        <dbReference type="EMBL" id="MEF3080268.1"/>
    </source>
</evidence>
<keyword evidence="1" id="KW-1133">Transmembrane helix</keyword>
<comment type="caution">
    <text evidence="2">The sequence shown here is derived from an EMBL/GenBank/DDBJ whole genome shotgun (WGS) entry which is preliminary data.</text>
</comment>
<protein>
    <submittedName>
        <fullName evidence="2">DUF6090 family protein</fullName>
    </submittedName>
</protein>
<keyword evidence="3" id="KW-1185">Reference proteome</keyword>
<feature type="transmembrane region" description="Helical" evidence="1">
    <location>
        <begin position="21"/>
        <end position="42"/>
    </location>
</feature>
<keyword evidence="1" id="KW-0812">Transmembrane</keyword>
<sequence>MIKFFRSTRKSLLNEGKTSKYLKYAIGEIVLVVIGILIALQINNWNENRKKRQVELNYLERLIIDLRENEKLLSEFHDIKQKQLEAANIFLNFSFSKNKDSVFNVMPYFNSIFSWQDININQVTFNEMVSSGNLDLISNDSIKIKLLELNKQYNSILIIQDKEKESHDRLLFPPINEKFNMRYIMALEPSKEKEINRTFTGLEKGFYLNEFKKELLQLIENQTFMNGVTVVQSSADVIMKEYLKAKQQVIDLQRLINVELNNNG</sequence>
<reference evidence="2 3" key="1">
    <citation type="submission" date="2024-02" db="EMBL/GenBank/DDBJ databases">
        <title>Winogradskyella poriferorum JCM 12885.</title>
        <authorList>
            <person name="Zhang D.-F."/>
            <person name="Fu Z.-Y."/>
        </authorList>
    </citation>
    <scope>NUCLEOTIDE SEQUENCE [LARGE SCALE GENOMIC DNA]</scope>
    <source>
        <strain evidence="2 3">JCM 12885</strain>
    </source>
</reference>
<proteinExistence type="predicted"/>
<keyword evidence="1" id="KW-0472">Membrane</keyword>
<dbReference type="Proteomes" id="UP001356704">
    <property type="component" value="Unassembled WGS sequence"/>
</dbReference>
<organism evidence="2 3">
    <name type="scientific">Winogradskyella poriferorum</name>
    <dbReference type="NCBI Taxonomy" id="307627"/>
    <lineage>
        <taxon>Bacteria</taxon>
        <taxon>Pseudomonadati</taxon>
        <taxon>Bacteroidota</taxon>
        <taxon>Flavobacteriia</taxon>
        <taxon>Flavobacteriales</taxon>
        <taxon>Flavobacteriaceae</taxon>
        <taxon>Winogradskyella</taxon>
    </lineage>
</organism>
<accession>A0ABU7W8S9</accession>
<evidence type="ECO:0000313" key="3">
    <source>
        <dbReference type="Proteomes" id="UP001356704"/>
    </source>
</evidence>
<dbReference type="InterPro" id="IPR045749">
    <property type="entry name" value="DUF6090"/>
</dbReference>
<dbReference type="Pfam" id="PF19578">
    <property type="entry name" value="DUF6090"/>
    <property type="match status" value="1"/>
</dbReference>